<feature type="region of interest" description="Disordered" evidence="1">
    <location>
        <begin position="1"/>
        <end position="24"/>
    </location>
</feature>
<protein>
    <recommendedName>
        <fullName evidence="2">DUF4159 domain-containing protein</fullName>
    </recommendedName>
</protein>
<dbReference type="InterPro" id="IPR025297">
    <property type="entry name" value="DUF4159"/>
</dbReference>
<dbReference type="Pfam" id="PF13709">
    <property type="entry name" value="DUF4159"/>
    <property type="match status" value="1"/>
</dbReference>
<name>A0A509EBE4_9HYPH</name>
<keyword evidence="4" id="KW-1185">Reference proteome</keyword>
<organism evidence="3 4">
    <name type="scientific">Methylobacterium symbioticum</name>
    <dbReference type="NCBI Taxonomy" id="2584084"/>
    <lineage>
        <taxon>Bacteria</taxon>
        <taxon>Pseudomonadati</taxon>
        <taxon>Pseudomonadota</taxon>
        <taxon>Alphaproteobacteria</taxon>
        <taxon>Hyphomicrobiales</taxon>
        <taxon>Methylobacteriaceae</taxon>
        <taxon>Methylobacterium</taxon>
    </lineage>
</organism>
<evidence type="ECO:0000313" key="3">
    <source>
        <dbReference type="EMBL" id="VUD70954.1"/>
    </source>
</evidence>
<evidence type="ECO:0000256" key="1">
    <source>
        <dbReference type="SAM" id="MobiDB-lite"/>
    </source>
</evidence>
<evidence type="ECO:0000259" key="2">
    <source>
        <dbReference type="Pfam" id="PF13709"/>
    </source>
</evidence>
<dbReference type="AlphaFoldDB" id="A0A509EBE4"/>
<feature type="domain" description="DUF4159" evidence="2">
    <location>
        <begin position="33"/>
        <end position="250"/>
    </location>
</feature>
<dbReference type="CDD" id="cd03143">
    <property type="entry name" value="A4_beta-galactosidase_middle_domain"/>
    <property type="match status" value="1"/>
</dbReference>
<evidence type="ECO:0000313" key="4">
    <source>
        <dbReference type="Proteomes" id="UP000410984"/>
    </source>
</evidence>
<reference evidence="3 4" key="1">
    <citation type="submission" date="2019-06" db="EMBL/GenBank/DDBJ databases">
        <authorList>
            <person name="Rodrigo-Torres L."/>
            <person name="Arahal R. D."/>
            <person name="Lucena T."/>
        </authorList>
    </citation>
    <scope>NUCLEOTIDE SEQUENCE [LARGE SCALE GENOMIC DNA]</scope>
    <source>
        <strain evidence="3 4">SB0023/3</strain>
    </source>
</reference>
<dbReference type="Proteomes" id="UP000410984">
    <property type="component" value="Unassembled WGS sequence"/>
</dbReference>
<sequence>MALGAAALAPPPARAEEPPANRPNGIESALVTRLAYVITGDAAVDEASRAGLTGLTQMLAARTALEPGEPAGIDPTKDELAFYPLIYWPIAPSRPQPAEAAIRRIDAFMRNGGTVLFDTRDGLVARPGAAPTPEALYLRKMLATLEVPELEPVPPDHVLTKAFYLVDSFPGRFGGGQTWVEALPPAGEGAERRPARAGDGVSPIIITGNDLAAAWAIGRRGEPLYPVVGGDQRQREMAFRGGVNIVMYTLTGNYKADQVHVPALLERLGQ</sequence>
<gene>
    <name evidence="3" type="ORF">MET9862_01528</name>
</gene>
<dbReference type="Gene3D" id="3.40.50.12140">
    <property type="entry name" value="Domain of unknown function DUF4159"/>
    <property type="match status" value="1"/>
</dbReference>
<dbReference type="EMBL" id="CABFPH010000015">
    <property type="protein sequence ID" value="VUD70954.1"/>
    <property type="molecule type" value="Genomic_DNA"/>
</dbReference>
<accession>A0A509EBE4</accession>
<proteinExistence type="predicted"/>